<comment type="caution">
    <text evidence="1">The sequence shown here is derived from an EMBL/GenBank/DDBJ whole genome shotgun (WGS) entry which is preliminary data.</text>
</comment>
<keyword evidence="2" id="KW-1185">Reference proteome</keyword>
<accession>A0ABR4ADJ4</accession>
<gene>
    <name evidence="1" type="ORF">N7G274_004666</name>
</gene>
<name>A0ABR4ADJ4_9LECA</name>
<reference evidence="1 2" key="1">
    <citation type="submission" date="2024-09" db="EMBL/GenBank/DDBJ databases">
        <title>Rethinking Asexuality: The Enigmatic Case of Functional Sexual Genes in Lepraria (Stereocaulaceae).</title>
        <authorList>
            <person name="Doellman M."/>
            <person name="Sun Y."/>
            <person name="Barcenas-Pena A."/>
            <person name="Lumbsch H.T."/>
            <person name="Grewe F."/>
        </authorList>
    </citation>
    <scope>NUCLEOTIDE SEQUENCE [LARGE SCALE GENOMIC DNA]</scope>
    <source>
        <strain evidence="1 2">Mercado 3170</strain>
    </source>
</reference>
<dbReference type="EMBL" id="JBEFKJ010000013">
    <property type="protein sequence ID" value="KAL2042906.1"/>
    <property type="molecule type" value="Genomic_DNA"/>
</dbReference>
<evidence type="ECO:0000313" key="1">
    <source>
        <dbReference type="EMBL" id="KAL2042906.1"/>
    </source>
</evidence>
<proteinExistence type="predicted"/>
<dbReference type="Proteomes" id="UP001590950">
    <property type="component" value="Unassembled WGS sequence"/>
</dbReference>
<evidence type="ECO:0000313" key="2">
    <source>
        <dbReference type="Proteomes" id="UP001590950"/>
    </source>
</evidence>
<protein>
    <submittedName>
        <fullName evidence="1">Uncharacterized protein</fullName>
    </submittedName>
</protein>
<organism evidence="1 2">
    <name type="scientific">Stereocaulon virgatum</name>
    <dbReference type="NCBI Taxonomy" id="373712"/>
    <lineage>
        <taxon>Eukaryota</taxon>
        <taxon>Fungi</taxon>
        <taxon>Dikarya</taxon>
        <taxon>Ascomycota</taxon>
        <taxon>Pezizomycotina</taxon>
        <taxon>Lecanoromycetes</taxon>
        <taxon>OSLEUM clade</taxon>
        <taxon>Lecanoromycetidae</taxon>
        <taxon>Lecanorales</taxon>
        <taxon>Lecanorineae</taxon>
        <taxon>Stereocaulaceae</taxon>
        <taxon>Stereocaulon</taxon>
    </lineage>
</organism>
<sequence>MTVTLLNDEAELPTSEIICTMIRPTTSSSIAAVVRTVPSCVVVKPLVLSTVNVVPKLVDDSAAPAAKAYNSVAFARAKMQNEKGIGKQMPAKGTATDMTKFDLQWKEK</sequence>